<evidence type="ECO:0000313" key="9">
    <source>
        <dbReference type="Proteomes" id="UP001352852"/>
    </source>
</evidence>
<gene>
    <name evidence="8" type="primary">IFT81_2</name>
    <name evidence="8" type="ORF">CHARACLAT_015552</name>
</gene>
<accession>A0ABU7CXW6</accession>
<name>A0ABU7CXW6_9TELE</name>
<comment type="similarity">
    <text evidence="6">Belongs to the IFT81 family.</text>
</comment>
<dbReference type="PANTHER" id="PTHR15614:SF2">
    <property type="entry name" value="INTRAFLAGELLAR TRANSPORT PROTEIN 81 HOMOLOG"/>
    <property type="match status" value="1"/>
</dbReference>
<evidence type="ECO:0000259" key="7">
    <source>
        <dbReference type="Pfam" id="PF18383"/>
    </source>
</evidence>
<feature type="domain" description="IFT81 calponin homology" evidence="7">
    <location>
        <begin position="3"/>
        <end position="83"/>
    </location>
</feature>
<sequence>MSEQLKFIVEQLNKEPFRKNFNLITFDSLEPMQLLQTLNDVLAEIDPKQSIDIREEMPEQTVKRMSSLLGMLKYKPPGTLSDVDREAGQS</sequence>
<dbReference type="InterPro" id="IPR043016">
    <property type="entry name" value="IFT81_N_sf"/>
</dbReference>
<keyword evidence="2" id="KW-0970">Cilium biogenesis/degradation</keyword>
<dbReference type="Pfam" id="PF18383">
    <property type="entry name" value="IFT81_CH"/>
    <property type="match status" value="1"/>
</dbReference>
<dbReference type="EMBL" id="JAHUTJ010009409">
    <property type="protein sequence ID" value="MED6267783.1"/>
    <property type="molecule type" value="Genomic_DNA"/>
</dbReference>
<keyword evidence="5" id="KW-0966">Cell projection</keyword>
<dbReference type="InterPro" id="IPR041146">
    <property type="entry name" value="IFT81_CH"/>
</dbReference>
<dbReference type="InterPro" id="IPR029600">
    <property type="entry name" value="IFT81"/>
</dbReference>
<keyword evidence="3" id="KW-0175">Coiled coil</keyword>
<dbReference type="PANTHER" id="PTHR15614">
    <property type="entry name" value="INTRAFLAGELLAR TRANSPORT PROTEIN 81 HOMOLOG"/>
    <property type="match status" value="1"/>
</dbReference>
<keyword evidence="9" id="KW-1185">Reference proteome</keyword>
<evidence type="ECO:0000256" key="4">
    <source>
        <dbReference type="ARBA" id="ARBA00023069"/>
    </source>
</evidence>
<dbReference type="Proteomes" id="UP001352852">
    <property type="component" value="Unassembled WGS sequence"/>
</dbReference>
<comment type="subcellular location">
    <subcellularLocation>
        <location evidence="1">Cell projection</location>
        <location evidence="1">Cilium</location>
    </subcellularLocation>
</comment>
<evidence type="ECO:0000256" key="1">
    <source>
        <dbReference type="ARBA" id="ARBA00004138"/>
    </source>
</evidence>
<comment type="caution">
    <text evidence="8">The sequence shown here is derived from an EMBL/GenBank/DDBJ whole genome shotgun (WGS) entry which is preliminary data.</text>
</comment>
<reference evidence="8 9" key="1">
    <citation type="submission" date="2021-06" db="EMBL/GenBank/DDBJ databases">
        <authorList>
            <person name="Palmer J.M."/>
        </authorList>
    </citation>
    <scope>NUCLEOTIDE SEQUENCE [LARGE SCALE GENOMIC DNA]</scope>
    <source>
        <strain evidence="8 9">CL_MEX2019</strain>
        <tissue evidence="8">Muscle</tissue>
    </source>
</reference>
<proteinExistence type="inferred from homology"/>
<protein>
    <submittedName>
        <fullName evidence="8">Intraflagellar transport protein 81</fullName>
    </submittedName>
</protein>
<keyword evidence="4" id="KW-0969">Cilium</keyword>
<evidence type="ECO:0000256" key="2">
    <source>
        <dbReference type="ARBA" id="ARBA00022794"/>
    </source>
</evidence>
<organism evidence="8 9">
    <name type="scientific">Characodon lateralis</name>
    <dbReference type="NCBI Taxonomy" id="208331"/>
    <lineage>
        <taxon>Eukaryota</taxon>
        <taxon>Metazoa</taxon>
        <taxon>Chordata</taxon>
        <taxon>Craniata</taxon>
        <taxon>Vertebrata</taxon>
        <taxon>Euteleostomi</taxon>
        <taxon>Actinopterygii</taxon>
        <taxon>Neopterygii</taxon>
        <taxon>Teleostei</taxon>
        <taxon>Neoteleostei</taxon>
        <taxon>Acanthomorphata</taxon>
        <taxon>Ovalentaria</taxon>
        <taxon>Atherinomorphae</taxon>
        <taxon>Cyprinodontiformes</taxon>
        <taxon>Goodeidae</taxon>
        <taxon>Characodon</taxon>
    </lineage>
</organism>
<evidence type="ECO:0000256" key="5">
    <source>
        <dbReference type="ARBA" id="ARBA00023273"/>
    </source>
</evidence>
<evidence type="ECO:0000256" key="3">
    <source>
        <dbReference type="ARBA" id="ARBA00023054"/>
    </source>
</evidence>
<dbReference type="Gene3D" id="1.10.418.70">
    <property type="entry name" value="Intraflagellar transport protein 81, N-terminal domain"/>
    <property type="match status" value="1"/>
</dbReference>
<evidence type="ECO:0000256" key="6">
    <source>
        <dbReference type="ARBA" id="ARBA00043983"/>
    </source>
</evidence>
<evidence type="ECO:0000313" key="8">
    <source>
        <dbReference type="EMBL" id="MED6267783.1"/>
    </source>
</evidence>